<dbReference type="SUPFAM" id="SSF55856">
    <property type="entry name" value="Cytochrome b5-like heme/steroid binding domain"/>
    <property type="match status" value="1"/>
</dbReference>
<evidence type="ECO:0000256" key="5">
    <source>
        <dbReference type="SAM" id="Phobius"/>
    </source>
</evidence>
<feature type="domain" description="Cytochrome b5 heme-binding" evidence="6">
    <location>
        <begin position="82"/>
        <end position="177"/>
    </location>
</feature>
<keyword evidence="1" id="KW-0754">Steroid-binding</keyword>
<dbReference type="GO" id="GO:0012505">
    <property type="term" value="C:endomembrane system"/>
    <property type="evidence" value="ECO:0007669"/>
    <property type="project" value="TreeGrafter"/>
</dbReference>
<dbReference type="AlphaFoldDB" id="A9NQZ0"/>
<dbReference type="SMART" id="SM01117">
    <property type="entry name" value="Cyt-b5"/>
    <property type="match status" value="1"/>
</dbReference>
<dbReference type="EMBL" id="EF083716">
    <property type="protein sequence ID" value="ABK23051.1"/>
    <property type="molecule type" value="mRNA"/>
</dbReference>
<dbReference type="Pfam" id="PF00173">
    <property type="entry name" value="Cyt-b5"/>
    <property type="match status" value="1"/>
</dbReference>
<protein>
    <recommendedName>
        <fullName evidence="6">Cytochrome b5 heme-binding domain-containing protein</fullName>
    </recommendedName>
</protein>
<dbReference type="InterPro" id="IPR001199">
    <property type="entry name" value="Cyt_B5-like_heme/steroid-bd"/>
</dbReference>
<keyword evidence="5" id="KW-0472">Membrane</keyword>
<dbReference type="GO" id="GO:0005496">
    <property type="term" value="F:steroid binding"/>
    <property type="evidence" value="ECO:0007669"/>
    <property type="project" value="UniProtKB-KW"/>
</dbReference>
<evidence type="ECO:0000256" key="4">
    <source>
        <dbReference type="SAM" id="MobiDB-lite"/>
    </source>
</evidence>
<dbReference type="InterPro" id="IPR050577">
    <property type="entry name" value="MAPR/NEUFC/NENF-like"/>
</dbReference>
<keyword evidence="5" id="KW-0812">Transmembrane</keyword>
<keyword evidence="2" id="KW-0446">Lipid-binding</keyword>
<dbReference type="OMA" id="RPTARNN"/>
<reference evidence="7" key="1">
    <citation type="journal article" date="2008" name="BMC Genomics">
        <title>A conifer genomics resource of 200,000 spruce (Picea spp.) ESTs and 6,464 high-quality, sequence-finished full-length cDNAs for Sitka spruce (Picea sitchensis).</title>
        <authorList>
            <person name="Ralph S.G."/>
            <person name="Chun H.J."/>
            <person name="Kolosova N."/>
            <person name="Cooper D."/>
            <person name="Oddy C."/>
            <person name="Ritland C.E."/>
            <person name="Kirkpatrick R."/>
            <person name="Moore R."/>
            <person name="Barber S."/>
            <person name="Holt R.A."/>
            <person name="Jones S.J."/>
            <person name="Marra M.A."/>
            <person name="Douglas C.J."/>
            <person name="Ritland K."/>
            <person name="Bohlmann J."/>
        </authorList>
    </citation>
    <scope>NUCLEOTIDE SEQUENCE</scope>
    <source>
        <tissue evidence="7">Bark</tissue>
    </source>
</reference>
<feature type="compositionally biased region" description="Basic and acidic residues" evidence="4">
    <location>
        <begin position="20"/>
        <end position="37"/>
    </location>
</feature>
<dbReference type="PANTHER" id="PTHR10281:SF4">
    <property type="entry name" value="NEUFERRICIN"/>
    <property type="match status" value="1"/>
</dbReference>
<organism evidence="7">
    <name type="scientific">Picea sitchensis</name>
    <name type="common">Sitka spruce</name>
    <name type="synonym">Pinus sitchensis</name>
    <dbReference type="NCBI Taxonomy" id="3332"/>
    <lineage>
        <taxon>Eukaryota</taxon>
        <taxon>Viridiplantae</taxon>
        <taxon>Streptophyta</taxon>
        <taxon>Embryophyta</taxon>
        <taxon>Tracheophyta</taxon>
        <taxon>Spermatophyta</taxon>
        <taxon>Pinopsida</taxon>
        <taxon>Pinidae</taxon>
        <taxon>Conifers I</taxon>
        <taxon>Pinales</taxon>
        <taxon>Pinaceae</taxon>
        <taxon>Picea</taxon>
    </lineage>
</organism>
<proteinExistence type="evidence at transcript level"/>
<accession>A9NQZ0</accession>
<keyword evidence="5" id="KW-1133">Transmembrane helix</keyword>
<feature type="transmembrane region" description="Helical" evidence="5">
    <location>
        <begin position="49"/>
        <end position="72"/>
    </location>
</feature>
<name>A9NQZ0_PICSI</name>
<dbReference type="GO" id="GO:0016020">
    <property type="term" value="C:membrane"/>
    <property type="evidence" value="ECO:0007669"/>
    <property type="project" value="TreeGrafter"/>
</dbReference>
<evidence type="ECO:0000256" key="2">
    <source>
        <dbReference type="ARBA" id="ARBA00023121"/>
    </source>
</evidence>
<sequence length="188" mass="20821">MAAENDTHPPVLRSRPTARNNEDKTSSSGSMDEKQEFKLPQNPSVARQIITSSTFLGLLLTLVLVSIVIQVANKPSMPPRLWAREELAKYNGTDEDLPILLSILGSVFDVTKGRNHYGAGGGYNHFAGRDASRAFISGNFTGDGLTDNVKGLTSTEIKSIVDWRNFYHRSYMCGVNLVILGWYKCLQR</sequence>
<evidence type="ECO:0000256" key="1">
    <source>
        <dbReference type="ARBA" id="ARBA00022665"/>
    </source>
</evidence>
<evidence type="ECO:0000259" key="6">
    <source>
        <dbReference type="SMART" id="SM01117"/>
    </source>
</evidence>
<dbReference type="Gene3D" id="3.10.120.10">
    <property type="entry name" value="Cytochrome b5-like heme/steroid binding domain"/>
    <property type="match status" value="1"/>
</dbReference>
<feature type="region of interest" description="Disordered" evidence="4">
    <location>
        <begin position="1"/>
        <end position="42"/>
    </location>
</feature>
<evidence type="ECO:0000313" key="7">
    <source>
        <dbReference type="EMBL" id="ABK23051.1"/>
    </source>
</evidence>
<dbReference type="PANTHER" id="PTHR10281">
    <property type="entry name" value="MEMBRANE-ASSOCIATED PROGESTERONE RECEPTOR COMPONENT-RELATED"/>
    <property type="match status" value="1"/>
</dbReference>
<comment type="similarity">
    <text evidence="3">Belongs to the cytochrome b5 family. MAPR subfamily.</text>
</comment>
<evidence type="ECO:0000256" key="3">
    <source>
        <dbReference type="ARBA" id="ARBA00038357"/>
    </source>
</evidence>
<dbReference type="InterPro" id="IPR036400">
    <property type="entry name" value="Cyt_B5-like_heme/steroid_sf"/>
</dbReference>